<sequence>MIMSSTRPASGRGGICRRIFLLLLSGLLIPVTATQPLLAQTDVPDHAIAAHPYAAHIAEASQRFGIPTTWIMAVMQAESAGDLRAVSSAGAMGLMQVMPDTWAGLRIRHGLGRDSYDPRDNIFAGTAYLREMWDRYGDVAAMLAAYNAGPARYDEYRLADRPLPAETRAYVAALAPVLLGERPSGTAITAARLLDWREAALFISREEGASATDPVSPHRTVGSSLSPVPAAPRAGIAPQAEGLFVRRETGEARP</sequence>
<organism evidence="5 6">
    <name type="scientific">Salipiger thiooxidans</name>
    <dbReference type="NCBI Taxonomy" id="282683"/>
    <lineage>
        <taxon>Bacteria</taxon>
        <taxon>Pseudomonadati</taxon>
        <taxon>Pseudomonadota</taxon>
        <taxon>Alphaproteobacteria</taxon>
        <taxon>Rhodobacterales</taxon>
        <taxon>Roseobacteraceae</taxon>
        <taxon>Salipiger</taxon>
    </lineage>
</organism>
<protein>
    <submittedName>
        <fullName evidence="5">Transglycosylase SLT domain-containing protein</fullName>
    </submittedName>
</protein>
<evidence type="ECO:0000256" key="1">
    <source>
        <dbReference type="ARBA" id="ARBA00007734"/>
    </source>
</evidence>
<evidence type="ECO:0000256" key="3">
    <source>
        <dbReference type="SAM" id="MobiDB-lite"/>
    </source>
</evidence>
<evidence type="ECO:0000256" key="2">
    <source>
        <dbReference type="ARBA" id="ARBA00009387"/>
    </source>
</evidence>
<dbReference type="Gene3D" id="1.10.530.10">
    <property type="match status" value="1"/>
</dbReference>
<feature type="compositionally biased region" description="Basic and acidic residues" evidence="3">
    <location>
        <begin position="244"/>
        <end position="254"/>
    </location>
</feature>
<dbReference type="STRING" id="282683.SAMN04488105_104356"/>
<accession>A0A1G7DPS9</accession>
<dbReference type="InterPro" id="IPR023346">
    <property type="entry name" value="Lysozyme-like_dom_sf"/>
</dbReference>
<reference evidence="6" key="1">
    <citation type="submission" date="2016-10" db="EMBL/GenBank/DDBJ databases">
        <authorList>
            <person name="Varghese N."/>
            <person name="Submissions S."/>
        </authorList>
    </citation>
    <scope>NUCLEOTIDE SEQUENCE [LARGE SCALE GENOMIC DNA]</scope>
    <source>
        <strain evidence="6">DSM 10146</strain>
    </source>
</reference>
<dbReference type="PANTHER" id="PTHR37423">
    <property type="entry name" value="SOLUBLE LYTIC MUREIN TRANSGLYCOSYLASE-RELATED"/>
    <property type="match status" value="1"/>
</dbReference>
<dbReference type="Pfam" id="PF01464">
    <property type="entry name" value="SLT"/>
    <property type="match status" value="1"/>
</dbReference>
<comment type="similarity">
    <text evidence="1">Belongs to the transglycosylase Slt family.</text>
</comment>
<feature type="region of interest" description="Disordered" evidence="3">
    <location>
        <begin position="208"/>
        <end position="254"/>
    </location>
</feature>
<dbReference type="SUPFAM" id="SSF53955">
    <property type="entry name" value="Lysozyme-like"/>
    <property type="match status" value="1"/>
</dbReference>
<proteinExistence type="inferred from homology"/>
<name>A0A1G7DPS9_9RHOB</name>
<dbReference type="OrthoDB" id="9801695at2"/>
<evidence type="ECO:0000313" key="5">
    <source>
        <dbReference type="EMBL" id="SDE53518.1"/>
    </source>
</evidence>
<dbReference type="CDD" id="cd00254">
    <property type="entry name" value="LT-like"/>
    <property type="match status" value="1"/>
</dbReference>
<evidence type="ECO:0000259" key="4">
    <source>
        <dbReference type="Pfam" id="PF01464"/>
    </source>
</evidence>
<feature type="domain" description="Transglycosylase SLT" evidence="4">
    <location>
        <begin position="57"/>
        <end position="156"/>
    </location>
</feature>
<evidence type="ECO:0000313" key="6">
    <source>
        <dbReference type="Proteomes" id="UP000198994"/>
    </source>
</evidence>
<dbReference type="EMBL" id="FNAV01000004">
    <property type="protein sequence ID" value="SDE53518.1"/>
    <property type="molecule type" value="Genomic_DNA"/>
</dbReference>
<dbReference type="RefSeq" id="WP_089957703.1">
    <property type="nucleotide sequence ID" value="NZ_FNAV01000004.1"/>
</dbReference>
<gene>
    <name evidence="5" type="ORF">SAMN04488105_104356</name>
</gene>
<dbReference type="AlphaFoldDB" id="A0A1G7DPS9"/>
<dbReference type="Proteomes" id="UP000198994">
    <property type="component" value="Unassembled WGS sequence"/>
</dbReference>
<dbReference type="PANTHER" id="PTHR37423:SF2">
    <property type="entry name" value="MEMBRANE-BOUND LYTIC MUREIN TRANSGLYCOSYLASE C"/>
    <property type="match status" value="1"/>
</dbReference>
<dbReference type="InterPro" id="IPR008258">
    <property type="entry name" value="Transglycosylase_SLT_dom_1"/>
</dbReference>
<comment type="similarity">
    <text evidence="2">Belongs to the virb1 family.</text>
</comment>
<keyword evidence="6" id="KW-1185">Reference proteome</keyword>